<dbReference type="GeneID" id="13795635"/>
<proteinExistence type="predicted"/>
<dbReference type="AlphaFoldDB" id="K0IFZ4"/>
<dbReference type="PANTHER" id="PTHR10587">
    <property type="entry name" value="GLYCOSYL TRANSFERASE-RELATED"/>
    <property type="match status" value="1"/>
</dbReference>
<evidence type="ECO:0000259" key="1">
    <source>
        <dbReference type="PROSITE" id="PS51677"/>
    </source>
</evidence>
<organism evidence="2 3">
    <name type="scientific">Nitrososphaera gargensis (strain Ga9.2)</name>
    <dbReference type="NCBI Taxonomy" id="1237085"/>
    <lineage>
        <taxon>Archaea</taxon>
        <taxon>Nitrososphaerota</taxon>
        <taxon>Nitrososphaeria</taxon>
        <taxon>Nitrososphaerales</taxon>
        <taxon>Nitrososphaeraceae</taxon>
        <taxon>Nitrososphaera</taxon>
    </lineage>
</organism>
<dbReference type="OrthoDB" id="306789at2157"/>
<dbReference type="STRING" id="1237085.Ngar_c17720"/>
<dbReference type="RefSeq" id="WP_015019242.1">
    <property type="nucleotide sequence ID" value="NC_018719.1"/>
</dbReference>
<dbReference type="GO" id="GO:0016810">
    <property type="term" value="F:hydrolase activity, acting on carbon-nitrogen (but not peptide) bonds"/>
    <property type="evidence" value="ECO:0007669"/>
    <property type="project" value="InterPro"/>
</dbReference>
<dbReference type="KEGG" id="nga:Ngar_c17720"/>
<dbReference type="Proteomes" id="UP000008037">
    <property type="component" value="Chromosome"/>
</dbReference>
<dbReference type="SUPFAM" id="SSF88713">
    <property type="entry name" value="Glycoside hydrolase/deacetylase"/>
    <property type="match status" value="1"/>
</dbReference>
<reference evidence="2 3" key="1">
    <citation type="journal article" date="2012" name="Environ. Microbiol.">
        <title>The genome of the ammonia-oxidizing Candidatus Nitrososphaera gargensis: insights into metabolic versatility and environmental adaptations.</title>
        <authorList>
            <person name="Spang A."/>
            <person name="Poehlein A."/>
            <person name="Offre P."/>
            <person name="Zumbragel S."/>
            <person name="Haider S."/>
            <person name="Rychlik N."/>
            <person name="Nowka B."/>
            <person name="Schmeisser C."/>
            <person name="Lebedeva E.V."/>
            <person name="Rattei T."/>
            <person name="Bohm C."/>
            <person name="Schmid M."/>
            <person name="Galushko A."/>
            <person name="Hatzenpichler R."/>
            <person name="Weinmaier T."/>
            <person name="Daniel R."/>
            <person name="Schleper C."/>
            <person name="Spieck E."/>
            <person name="Streit W."/>
            <person name="Wagner M."/>
        </authorList>
    </citation>
    <scope>NUCLEOTIDE SEQUENCE [LARGE SCALE GENOMIC DNA]</scope>
    <source>
        <strain evidence="3">Ga9.2</strain>
    </source>
</reference>
<dbReference type="Gene3D" id="3.20.20.370">
    <property type="entry name" value="Glycoside hydrolase/deacetylase"/>
    <property type="match status" value="1"/>
</dbReference>
<dbReference type="InterPro" id="IPR050248">
    <property type="entry name" value="Polysacc_deacetylase_ArnD"/>
</dbReference>
<accession>K0IFZ4</accession>
<name>K0IFZ4_NITGG</name>
<dbReference type="EMBL" id="CP002408">
    <property type="protein sequence ID" value="AFU58705.1"/>
    <property type="molecule type" value="Genomic_DNA"/>
</dbReference>
<protein>
    <submittedName>
        <fullName evidence="2">Putative polysaccharide deacetylase</fullName>
    </submittedName>
</protein>
<dbReference type="BioCyc" id="CNIT1237085:G1324-1770-MONOMER"/>
<evidence type="ECO:0000313" key="3">
    <source>
        <dbReference type="Proteomes" id="UP000008037"/>
    </source>
</evidence>
<feature type="domain" description="NodB homology" evidence="1">
    <location>
        <begin position="33"/>
        <end position="263"/>
    </location>
</feature>
<gene>
    <name evidence="2" type="ordered locus">Ngar_c17720</name>
</gene>
<dbReference type="PROSITE" id="PS51677">
    <property type="entry name" value="NODB"/>
    <property type="match status" value="1"/>
</dbReference>
<dbReference type="InParanoid" id="K0IFZ4"/>
<dbReference type="GO" id="GO:0005975">
    <property type="term" value="P:carbohydrate metabolic process"/>
    <property type="evidence" value="ECO:0007669"/>
    <property type="project" value="InterPro"/>
</dbReference>
<dbReference type="InterPro" id="IPR011330">
    <property type="entry name" value="Glyco_hydro/deAcase_b/a-brl"/>
</dbReference>
<sequence length="290" mass="32776">MKNLGFAAVGCAALLLIVALEATPNASKVPTCTCAAFRLDDIQDYFLNNVQVEVMSVFERRGLSLTVGVIGNHIGSDPMIVDYIKNRTGDPLFEIANHGWNHEDFTELSLEGQSSLVQKTNKKIFDLLAIKPTVFIAPYNTINNDTFAAVQENGMRYISANMTYDPPPYDIISSNQSLYRFPETVLIGDLSADDTHWITFSHQEVFEGIRESLDQHGFAVVTMHPQDFAARDMLNYQNMVDHNYIKELEMLLDKIQEQGIKVVTISEINRHVTQKQDIFFLQAPQPRKED</sequence>
<dbReference type="HOGENOM" id="CLU_958524_0_0_2"/>
<dbReference type="InterPro" id="IPR002509">
    <property type="entry name" value="NODB_dom"/>
</dbReference>
<evidence type="ECO:0000313" key="2">
    <source>
        <dbReference type="EMBL" id="AFU58705.1"/>
    </source>
</evidence>
<dbReference type="Pfam" id="PF01522">
    <property type="entry name" value="Polysacc_deac_1"/>
    <property type="match status" value="1"/>
</dbReference>
<keyword evidence="3" id="KW-1185">Reference proteome</keyword>